<reference evidence="14" key="1">
    <citation type="submission" date="2025-08" db="UniProtKB">
        <authorList>
            <consortium name="RefSeq"/>
        </authorList>
    </citation>
    <scope>IDENTIFICATION</scope>
</reference>
<dbReference type="Proteomes" id="UP001732720">
    <property type="component" value="Chromosome 1"/>
</dbReference>
<dbReference type="GeneID" id="109688099"/>
<dbReference type="Pfam" id="PF04706">
    <property type="entry name" value="Dickkopf_N"/>
    <property type="match status" value="1"/>
</dbReference>
<keyword evidence="13" id="KW-1185">Reference proteome</keyword>
<evidence type="ECO:0000256" key="9">
    <source>
        <dbReference type="ARBA" id="ARBA00023180"/>
    </source>
</evidence>
<name>A0A8B7URR6_CASCN</name>
<keyword evidence="8" id="KW-1015">Disulfide bond</keyword>
<evidence type="ECO:0000256" key="2">
    <source>
        <dbReference type="ARBA" id="ARBA00010842"/>
    </source>
</evidence>
<dbReference type="CTD" id="27122"/>
<evidence type="ECO:0000256" key="4">
    <source>
        <dbReference type="ARBA" id="ARBA00022525"/>
    </source>
</evidence>
<evidence type="ECO:0000313" key="14">
    <source>
        <dbReference type="RefSeq" id="XP_020021947.2"/>
    </source>
</evidence>
<dbReference type="KEGG" id="ccan:109688099"/>
<accession>A0A8B7URR6</accession>
<evidence type="ECO:0000256" key="7">
    <source>
        <dbReference type="ARBA" id="ARBA00023054"/>
    </source>
</evidence>
<dbReference type="PANTHER" id="PTHR12113">
    <property type="entry name" value="DICKKOPF3-LIKE 3"/>
    <property type="match status" value="1"/>
</dbReference>
<proteinExistence type="inferred from homology"/>
<keyword evidence="6" id="KW-0732">Signal</keyword>
<keyword evidence="9" id="KW-0325">Glycoprotein</keyword>
<dbReference type="GO" id="GO:0005615">
    <property type="term" value="C:extracellular space"/>
    <property type="evidence" value="ECO:0007669"/>
    <property type="project" value="TreeGrafter"/>
</dbReference>
<evidence type="ECO:0000256" key="6">
    <source>
        <dbReference type="ARBA" id="ARBA00022729"/>
    </source>
</evidence>
<dbReference type="GO" id="GO:0016055">
    <property type="term" value="P:Wnt signaling pathway"/>
    <property type="evidence" value="ECO:0007669"/>
    <property type="project" value="UniProtKB-KW"/>
</dbReference>
<dbReference type="GO" id="GO:0090090">
    <property type="term" value="P:negative regulation of canonical Wnt signaling pathway"/>
    <property type="evidence" value="ECO:0007669"/>
    <property type="project" value="TreeGrafter"/>
</dbReference>
<dbReference type="FunFam" id="2.10.80.10:FF:000003">
    <property type="entry name" value="Dickkopf WNT-signaling pathway inhibitor 3"/>
    <property type="match status" value="1"/>
</dbReference>
<keyword evidence="3" id="KW-0217">Developmental protein</keyword>
<comment type="subunit">
    <text evidence="11">Interacts with LRP5 and LRP6.</text>
</comment>
<evidence type="ECO:0000256" key="1">
    <source>
        <dbReference type="ARBA" id="ARBA00004613"/>
    </source>
</evidence>
<dbReference type="CDD" id="cd23274">
    <property type="entry name" value="Dkk3_Cys2"/>
    <property type="match status" value="1"/>
</dbReference>
<gene>
    <name evidence="14" type="primary">Dkk3</name>
</gene>
<keyword evidence="5" id="KW-0879">Wnt signaling pathway</keyword>
<dbReference type="GO" id="GO:0048019">
    <property type="term" value="F:receptor antagonist activity"/>
    <property type="evidence" value="ECO:0007669"/>
    <property type="project" value="TreeGrafter"/>
</dbReference>
<dbReference type="InterPro" id="IPR039863">
    <property type="entry name" value="DKK1-4"/>
</dbReference>
<keyword evidence="7" id="KW-0175">Coiled coil</keyword>
<dbReference type="Gene3D" id="2.10.80.10">
    <property type="entry name" value="Lipase, subunit A"/>
    <property type="match status" value="1"/>
</dbReference>
<evidence type="ECO:0000256" key="3">
    <source>
        <dbReference type="ARBA" id="ARBA00022473"/>
    </source>
</evidence>
<dbReference type="InterPro" id="IPR047301">
    <property type="entry name" value="Dkk3_N"/>
</dbReference>
<evidence type="ECO:0000313" key="13">
    <source>
        <dbReference type="Proteomes" id="UP001732720"/>
    </source>
</evidence>
<evidence type="ECO:0000256" key="5">
    <source>
        <dbReference type="ARBA" id="ARBA00022687"/>
    </source>
</evidence>
<evidence type="ECO:0000256" key="12">
    <source>
        <dbReference type="ARBA" id="ARBA00068349"/>
    </source>
</evidence>
<dbReference type="OrthoDB" id="6359792at2759"/>
<evidence type="ECO:0000256" key="11">
    <source>
        <dbReference type="ARBA" id="ARBA00064421"/>
    </source>
</evidence>
<dbReference type="RefSeq" id="XP_020021947.2">
    <property type="nucleotide sequence ID" value="XM_020166358.2"/>
</dbReference>
<evidence type="ECO:0000256" key="10">
    <source>
        <dbReference type="ARBA" id="ARBA00054161"/>
    </source>
</evidence>
<dbReference type="CDD" id="cd23014">
    <property type="entry name" value="Dkk3_N_Cys1"/>
    <property type="match status" value="1"/>
</dbReference>
<sequence>MASCREGLQGAEETGWGREIVGARAGQWPGGSPSRGAGGAEGGAPAAGSLGYQHCRIPVGLPRHSCSCCSVAALRPGADRSSPHRCSVQSGGGGPRGVDMQRLYLLLLVVVPTAPAPTPTATSTPVQSGPALSYPQEEATLNEMFREVEELMEDTQHKLRSAVEEMEAEEAAAKTSSEVNLARFPASYHNETNTDTKIGNNTVHVHREIHKITNNQTGQMVFSETVITSVGDEDSKRSHECIIDEDCGPTRYCQFASFQYTCQPCRNQQMLCTRDSECCGDQLCVWGHCTKKATRGSNGTICDNQRDCLPGLCCAFQRGLLFPVCTPLPVEGELCHDPASRLLDLITWELEPDGALGRCPCSSGLLCQPHSHSLVYVCKPAFDGSRNQDEESLMPRDAPIEYEDGDIMEAVRQDLEDLERSLAQEIMVGEPTTELLGGDFLDPDLHRG</sequence>
<keyword evidence="4" id="KW-0964">Secreted</keyword>
<protein>
    <recommendedName>
        <fullName evidence="12">Dickkopf-related protein 3</fullName>
    </recommendedName>
</protein>
<organism evidence="14">
    <name type="scientific">Castor canadensis</name>
    <name type="common">American beaver</name>
    <dbReference type="NCBI Taxonomy" id="51338"/>
    <lineage>
        <taxon>Eukaryota</taxon>
        <taxon>Metazoa</taxon>
        <taxon>Chordata</taxon>
        <taxon>Craniata</taxon>
        <taxon>Vertebrata</taxon>
        <taxon>Euteleostomi</taxon>
        <taxon>Mammalia</taxon>
        <taxon>Eutheria</taxon>
        <taxon>Euarchontoglires</taxon>
        <taxon>Glires</taxon>
        <taxon>Rodentia</taxon>
        <taxon>Castorimorpha</taxon>
        <taxon>Castoridae</taxon>
        <taxon>Castor</taxon>
    </lineage>
</organism>
<dbReference type="PANTHER" id="PTHR12113:SF8">
    <property type="entry name" value="DICKKOPF-RELATED PROTEIN 3"/>
    <property type="match status" value="1"/>
</dbReference>
<comment type="subcellular location">
    <subcellularLocation>
        <location evidence="1">Secreted</location>
    </subcellularLocation>
</comment>
<dbReference type="InterPro" id="IPR006796">
    <property type="entry name" value="Dickkopf_N"/>
</dbReference>
<evidence type="ECO:0000256" key="8">
    <source>
        <dbReference type="ARBA" id="ARBA00023157"/>
    </source>
</evidence>
<dbReference type="GO" id="GO:0039706">
    <property type="term" value="F:co-receptor binding"/>
    <property type="evidence" value="ECO:0007669"/>
    <property type="project" value="TreeGrafter"/>
</dbReference>
<comment type="similarity">
    <text evidence="2">Belongs to the dickkopf family.</text>
</comment>
<dbReference type="InterPro" id="IPR047300">
    <property type="entry name" value="Dkk3_Cys2"/>
</dbReference>
<comment type="function">
    <text evidence="10">Antagonizes canonical Wnt signaling by inhibiting LRP5/6 interaction with Wnt and by forming a ternary complex with the transmembrane protein KREMEN that promotes internalization of LRP5/6. DKKs play an important role in vertebrate development, where they locally inhibit Wnt regulated processes such as antero-posterior axial patterning, limb development, somitogenesis and eye formation. In the adult, Dkks are implicated in bone formation and bone disease, cancer and Alzheimer disease.</text>
</comment>